<dbReference type="Pfam" id="PF06772">
    <property type="entry name" value="LtrA"/>
    <property type="match status" value="1"/>
</dbReference>
<feature type="transmembrane region" description="Helical" evidence="2">
    <location>
        <begin position="77"/>
        <end position="98"/>
    </location>
</feature>
<dbReference type="GeneID" id="70250530"/>
<organism evidence="3 4">
    <name type="scientific">Talaromyces proteolyticus</name>
    <dbReference type="NCBI Taxonomy" id="1131652"/>
    <lineage>
        <taxon>Eukaryota</taxon>
        <taxon>Fungi</taxon>
        <taxon>Dikarya</taxon>
        <taxon>Ascomycota</taxon>
        <taxon>Pezizomycotina</taxon>
        <taxon>Eurotiomycetes</taxon>
        <taxon>Eurotiomycetidae</taxon>
        <taxon>Eurotiales</taxon>
        <taxon>Trichocomaceae</taxon>
        <taxon>Talaromyces</taxon>
        <taxon>Talaromyces sect. Bacilispori</taxon>
    </lineage>
</organism>
<dbReference type="PANTHER" id="PTHR42101:SF1">
    <property type="entry name" value="LOW TEMPERATURE REQUIREMENT A"/>
    <property type="match status" value="1"/>
</dbReference>
<keyword evidence="2" id="KW-0812">Transmembrane</keyword>
<dbReference type="EMBL" id="JAJTJA010000005">
    <property type="protein sequence ID" value="KAH8698586.1"/>
    <property type="molecule type" value="Genomic_DNA"/>
</dbReference>
<evidence type="ECO:0000256" key="2">
    <source>
        <dbReference type="SAM" id="Phobius"/>
    </source>
</evidence>
<dbReference type="PANTHER" id="PTHR42101">
    <property type="entry name" value="CHROMOSOME 16, WHOLE GENOME SHOTGUN SEQUENCE"/>
    <property type="match status" value="1"/>
</dbReference>
<feature type="transmembrane region" description="Helical" evidence="2">
    <location>
        <begin position="142"/>
        <end position="165"/>
    </location>
</feature>
<gene>
    <name evidence="3" type="ORF">BGW36DRAFT_426287</name>
</gene>
<feature type="transmembrane region" description="Helical" evidence="2">
    <location>
        <begin position="205"/>
        <end position="228"/>
    </location>
</feature>
<dbReference type="InterPro" id="IPR010640">
    <property type="entry name" value="Low_temperature_requirement_A"/>
</dbReference>
<protein>
    <submittedName>
        <fullName evidence="3">Bacterial low temperature requirement A protein-domain-containing protein</fullName>
    </submittedName>
</protein>
<evidence type="ECO:0000256" key="1">
    <source>
        <dbReference type="SAM" id="MobiDB-lite"/>
    </source>
</evidence>
<dbReference type="Proteomes" id="UP001201262">
    <property type="component" value="Unassembled WGS sequence"/>
</dbReference>
<feature type="transmembrane region" description="Helical" evidence="2">
    <location>
        <begin position="452"/>
        <end position="474"/>
    </location>
</feature>
<feature type="transmembrane region" description="Helical" evidence="2">
    <location>
        <begin position="110"/>
        <end position="130"/>
    </location>
</feature>
<evidence type="ECO:0000313" key="4">
    <source>
        <dbReference type="Proteomes" id="UP001201262"/>
    </source>
</evidence>
<sequence>MDRLPFVKSPLSSKNTRHGESVNENADLTTRDDTLFENPQFEHYEATSNLQLFFDLFFVANLTSFTNSHEVNSKESLASYVGFICILWFTWCQVTLYDVRFATDSLFERIAHACHFGVMVGLAVIGPLFLQDPNGWDPLQQLSLILMGSRIVLLCQYSTTLFFTWRFKQTRVPLLLVIASLAIAIIIYLGVSFAFYNQTSYDAYIAWYFVAVSEVVVNVSVAAIWPAVSLLKTHLAERMTCLTLIILGEGIIGLTKTIVKIDGMDKKFTSGDIGMIISAVLIIYIVYQLYFDNLSNGQALGSRRQHIWAILHFPFHLALCLMMEGTNQTLLWYHITTDLDSIFNSLSTAIDNESPTGLRASMSEIFTTVFSRFETTEEVFNEAQMSLNETLSLPADANFTEVISVGFTLITDSYKTVIEDFGWETPEETSNEGAEGFLESYDAILSVFNLTFGYFAVCTGLILIFISILSILSFNHKNVHHWLQYLSTAVNLLIGLGIVLLSTITLTSNAETLGESSWTLPVLMLILLALLVLHHLPRGRYRPVIANQD</sequence>
<feature type="transmembrane region" description="Helical" evidence="2">
    <location>
        <begin position="518"/>
        <end position="536"/>
    </location>
</feature>
<proteinExistence type="predicted"/>
<keyword evidence="4" id="KW-1185">Reference proteome</keyword>
<comment type="caution">
    <text evidence="3">The sequence shown here is derived from an EMBL/GenBank/DDBJ whole genome shotgun (WGS) entry which is preliminary data.</text>
</comment>
<keyword evidence="2" id="KW-1133">Transmembrane helix</keyword>
<dbReference type="AlphaFoldDB" id="A0AAD4KY05"/>
<dbReference type="RefSeq" id="XP_046073050.1">
    <property type="nucleotide sequence ID" value="XM_046220243.1"/>
</dbReference>
<reference evidence="3" key="1">
    <citation type="submission" date="2021-12" db="EMBL/GenBank/DDBJ databases">
        <title>Convergent genome expansion in fungi linked to evolution of root-endophyte symbiosis.</title>
        <authorList>
            <consortium name="DOE Joint Genome Institute"/>
            <person name="Ke Y.-H."/>
            <person name="Bonito G."/>
            <person name="Liao H.-L."/>
            <person name="Looney B."/>
            <person name="Rojas-Flechas A."/>
            <person name="Nash J."/>
            <person name="Hameed K."/>
            <person name="Schadt C."/>
            <person name="Martin F."/>
            <person name="Crous P.W."/>
            <person name="Miettinen O."/>
            <person name="Magnuson J.K."/>
            <person name="Labbe J."/>
            <person name="Jacobson D."/>
            <person name="Doktycz M.J."/>
            <person name="Veneault-Fourrey C."/>
            <person name="Kuo A."/>
            <person name="Mondo S."/>
            <person name="Calhoun S."/>
            <person name="Riley R."/>
            <person name="Ohm R."/>
            <person name="LaButti K."/>
            <person name="Andreopoulos B."/>
            <person name="Pangilinan J."/>
            <person name="Nolan M."/>
            <person name="Tritt A."/>
            <person name="Clum A."/>
            <person name="Lipzen A."/>
            <person name="Daum C."/>
            <person name="Barry K."/>
            <person name="Grigoriev I.V."/>
            <person name="Vilgalys R."/>
        </authorList>
    </citation>
    <scope>NUCLEOTIDE SEQUENCE</scope>
    <source>
        <strain evidence="3">PMI_201</strain>
    </source>
</reference>
<keyword evidence="2" id="KW-0472">Membrane</keyword>
<feature type="region of interest" description="Disordered" evidence="1">
    <location>
        <begin position="1"/>
        <end position="24"/>
    </location>
</feature>
<feature type="transmembrane region" description="Helical" evidence="2">
    <location>
        <begin position="306"/>
        <end position="324"/>
    </location>
</feature>
<accession>A0AAD4KY05</accession>
<name>A0AAD4KY05_9EURO</name>
<evidence type="ECO:0000313" key="3">
    <source>
        <dbReference type="EMBL" id="KAH8698586.1"/>
    </source>
</evidence>
<feature type="transmembrane region" description="Helical" evidence="2">
    <location>
        <begin position="240"/>
        <end position="261"/>
    </location>
</feature>
<feature type="transmembrane region" description="Helical" evidence="2">
    <location>
        <begin position="273"/>
        <end position="294"/>
    </location>
</feature>
<feature type="transmembrane region" description="Helical" evidence="2">
    <location>
        <begin position="486"/>
        <end position="506"/>
    </location>
</feature>
<feature type="transmembrane region" description="Helical" evidence="2">
    <location>
        <begin position="172"/>
        <end position="193"/>
    </location>
</feature>